<name>A0A9X2JHY2_9BACT</name>
<evidence type="ECO:0000256" key="7">
    <source>
        <dbReference type="SAM" id="Phobius"/>
    </source>
</evidence>
<dbReference type="PANTHER" id="PTHR23522">
    <property type="entry name" value="BLL5896 PROTEIN"/>
    <property type="match status" value="1"/>
</dbReference>
<feature type="transmembrane region" description="Helical" evidence="7">
    <location>
        <begin position="247"/>
        <end position="266"/>
    </location>
</feature>
<keyword evidence="2" id="KW-0813">Transport</keyword>
<organism evidence="8 9">
    <name type="scientific">Aeoliella straminimaris</name>
    <dbReference type="NCBI Taxonomy" id="2954799"/>
    <lineage>
        <taxon>Bacteria</taxon>
        <taxon>Pseudomonadati</taxon>
        <taxon>Planctomycetota</taxon>
        <taxon>Planctomycetia</taxon>
        <taxon>Pirellulales</taxon>
        <taxon>Lacipirellulaceae</taxon>
        <taxon>Aeoliella</taxon>
    </lineage>
</organism>
<evidence type="ECO:0000313" key="8">
    <source>
        <dbReference type="EMBL" id="MCO6046525.1"/>
    </source>
</evidence>
<feature type="transmembrane region" description="Helical" evidence="7">
    <location>
        <begin position="162"/>
        <end position="179"/>
    </location>
</feature>
<keyword evidence="3" id="KW-1003">Cell membrane</keyword>
<feature type="transmembrane region" description="Helical" evidence="7">
    <location>
        <begin position="335"/>
        <end position="357"/>
    </location>
</feature>
<reference evidence="8" key="1">
    <citation type="submission" date="2022-06" db="EMBL/GenBank/DDBJ databases">
        <title>Aeoliella straminimaris, a novel planctomycete from sediments.</title>
        <authorList>
            <person name="Vitorino I.R."/>
            <person name="Lage O.M."/>
        </authorList>
    </citation>
    <scope>NUCLEOTIDE SEQUENCE</scope>
    <source>
        <strain evidence="8">ICT_H6.2</strain>
    </source>
</reference>
<dbReference type="InterPro" id="IPR004740">
    <property type="entry name" value="Nuc_H_symport"/>
</dbReference>
<dbReference type="Proteomes" id="UP001155241">
    <property type="component" value="Unassembled WGS sequence"/>
</dbReference>
<dbReference type="Gene3D" id="1.20.1250.20">
    <property type="entry name" value="MFS general substrate transporter like domains"/>
    <property type="match status" value="2"/>
</dbReference>
<dbReference type="Pfam" id="PF03825">
    <property type="entry name" value="Nuc_H_symport"/>
    <property type="match status" value="1"/>
</dbReference>
<keyword evidence="6 7" id="KW-0472">Membrane</keyword>
<dbReference type="GO" id="GO:0005886">
    <property type="term" value="C:plasma membrane"/>
    <property type="evidence" value="ECO:0007669"/>
    <property type="project" value="UniProtKB-SubCell"/>
</dbReference>
<evidence type="ECO:0000256" key="4">
    <source>
        <dbReference type="ARBA" id="ARBA00022692"/>
    </source>
</evidence>
<dbReference type="GO" id="GO:0015213">
    <property type="term" value="F:uridine transmembrane transporter activity"/>
    <property type="evidence" value="ECO:0007669"/>
    <property type="project" value="TreeGrafter"/>
</dbReference>
<evidence type="ECO:0000256" key="3">
    <source>
        <dbReference type="ARBA" id="ARBA00022475"/>
    </source>
</evidence>
<evidence type="ECO:0000256" key="6">
    <source>
        <dbReference type="ARBA" id="ARBA00023136"/>
    </source>
</evidence>
<accession>A0A9X2JHY2</accession>
<keyword evidence="4 7" id="KW-0812">Transmembrane</keyword>
<evidence type="ECO:0000256" key="5">
    <source>
        <dbReference type="ARBA" id="ARBA00022989"/>
    </source>
</evidence>
<evidence type="ECO:0000313" key="9">
    <source>
        <dbReference type="Proteomes" id="UP001155241"/>
    </source>
</evidence>
<comment type="subcellular location">
    <subcellularLocation>
        <location evidence="1">Cell membrane</location>
        <topology evidence="1">Multi-pass membrane protein</topology>
    </subcellularLocation>
</comment>
<evidence type="ECO:0000256" key="1">
    <source>
        <dbReference type="ARBA" id="ARBA00004651"/>
    </source>
</evidence>
<keyword evidence="5 7" id="KW-1133">Transmembrane helix</keyword>
<feature type="transmembrane region" description="Helical" evidence="7">
    <location>
        <begin position="273"/>
        <end position="293"/>
    </location>
</feature>
<feature type="transmembrane region" description="Helical" evidence="7">
    <location>
        <begin position="97"/>
        <end position="117"/>
    </location>
</feature>
<dbReference type="SUPFAM" id="SSF103473">
    <property type="entry name" value="MFS general substrate transporter"/>
    <property type="match status" value="1"/>
</dbReference>
<feature type="transmembrane region" description="Helical" evidence="7">
    <location>
        <begin position="213"/>
        <end position="235"/>
    </location>
</feature>
<gene>
    <name evidence="8" type="ORF">NG895_21720</name>
</gene>
<dbReference type="AlphaFoldDB" id="A0A9X2JHY2"/>
<proteinExistence type="predicted"/>
<dbReference type="InterPro" id="IPR036259">
    <property type="entry name" value="MFS_trans_sf"/>
</dbReference>
<keyword evidence="9" id="KW-1185">Reference proteome</keyword>
<dbReference type="PANTHER" id="PTHR23522:SF4">
    <property type="entry name" value="NUCLEOSIDE PERMEASE NUPG-RELATED"/>
    <property type="match status" value="1"/>
</dbReference>
<dbReference type="EMBL" id="JAMXLR010000076">
    <property type="protein sequence ID" value="MCO6046525.1"/>
    <property type="molecule type" value="Genomic_DNA"/>
</dbReference>
<feature type="transmembrane region" description="Helical" evidence="7">
    <location>
        <begin position="69"/>
        <end position="91"/>
    </location>
</feature>
<feature type="transmembrane region" description="Helical" evidence="7">
    <location>
        <begin position="377"/>
        <end position="396"/>
    </location>
</feature>
<feature type="transmembrane region" description="Helical" evidence="7">
    <location>
        <begin position="35"/>
        <end position="57"/>
    </location>
</feature>
<protein>
    <submittedName>
        <fullName evidence="8">MFS transporter</fullName>
    </submittedName>
</protein>
<sequence>MFLQFVPPGLWTVTLSSYIGANTGTEGSGMFDSSFVGIAGISGAIGALVSPLLFGALADSWFRTERMIALMNLTCAGLLALLCSANSQGWFLVVMIAYYQFSVPAITLNYSIALRHLAGQRQYFPAIRVSGTVGWIVAMWIVGSIIPWWWQQSSESVETSTWPMKFAIVAHLIVALYALTLPKTPPLGTATSWRRLLDGCLQLLSGHPRLVRFLLVSFCATVPAQFYNLFANLYLNKLQIPHAATKLSGGQVVEIFCMLALPMLLYRWGPKRVFVIGILAWIVRYVSLAFGDASGWPMLLVWIGILLHGVCYVFVYITGFIYVDHAATPQTQSAAQGLLALVTTGLGHLVGALVTGWLQARYLTPPGSVVPPYDWQAFFLTGAFGSLLSLGLFWLLMGFKREVLPGEIEPDEAV</sequence>
<comment type="caution">
    <text evidence="8">The sequence shown here is derived from an EMBL/GenBank/DDBJ whole genome shotgun (WGS) entry which is preliminary data.</text>
</comment>
<evidence type="ECO:0000256" key="2">
    <source>
        <dbReference type="ARBA" id="ARBA00022448"/>
    </source>
</evidence>
<dbReference type="GO" id="GO:0015212">
    <property type="term" value="F:cytidine transmembrane transporter activity"/>
    <property type="evidence" value="ECO:0007669"/>
    <property type="project" value="TreeGrafter"/>
</dbReference>
<feature type="transmembrane region" description="Helical" evidence="7">
    <location>
        <begin position="129"/>
        <end position="150"/>
    </location>
</feature>
<feature type="transmembrane region" description="Helical" evidence="7">
    <location>
        <begin position="299"/>
        <end position="323"/>
    </location>
</feature>